<protein>
    <submittedName>
        <fullName evidence="1">Uncharacterized protein</fullName>
    </submittedName>
</protein>
<reference evidence="2" key="1">
    <citation type="journal article" date="2015" name="Proc. Natl. Acad. Sci. U.S.A.">
        <title>Genome sequencing of adzuki bean (Vigna angularis) provides insight into high starch and low fat accumulation and domestication.</title>
        <authorList>
            <person name="Yang K."/>
            <person name="Tian Z."/>
            <person name="Chen C."/>
            <person name="Luo L."/>
            <person name="Zhao B."/>
            <person name="Wang Z."/>
            <person name="Yu L."/>
            <person name="Li Y."/>
            <person name="Sun Y."/>
            <person name="Li W."/>
            <person name="Chen Y."/>
            <person name="Li Y."/>
            <person name="Zhang Y."/>
            <person name="Ai D."/>
            <person name="Zhao J."/>
            <person name="Shang C."/>
            <person name="Ma Y."/>
            <person name="Wu B."/>
            <person name="Wang M."/>
            <person name="Gao L."/>
            <person name="Sun D."/>
            <person name="Zhang P."/>
            <person name="Guo F."/>
            <person name="Wang W."/>
            <person name="Li Y."/>
            <person name="Wang J."/>
            <person name="Varshney R.K."/>
            <person name="Wang J."/>
            <person name="Ling H.Q."/>
            <person name="Wan P."/>
        </authorList>
    </citation>
    <scope>NUCLEOTIDE SEQUENCE</scope>
    <source>
        <strain evidence="2">cv. Jingnong 6</strain>
    </source>
</reference>
<dbReference type="Proteomes" id="UP000053144">
    <property type="component" value="Chromosome 10"/>
</dbReference>
<accession>A0A0L9VJH7</accession>
<evidence type="ECO:0000313" key="2">
    <source>
        <dbReference type="Proteomes" id="UP000053144"/>
    </source>
</evidence>
<evidence type="ECO:0000313" key="1">
    <source>
        <dbReference type="EMBL" id="KOM55201.1"/>
    </source>
</evidence>
<proteinExistence type="predicted"/>
<dbReference type="Gramene" id="KOM55201">
    <property type="protein sequence ID" value="KOM55201"/>
    <property type="gene ID" value="LR48_Vigan10g109300"/>
</dbReference>
<dbReference type="AlphaFoldDB" id="A0A0L9VJH7"/>
<dbReference type="EMBL" id="CM003380">
    <property type="protein sequence ID" value="KOM55201.1"/>
    <property type="molecule type" value="Genomic_DNA"/>
</dbReference>
<dbReference type="GO" id="GO:0005506">
    <property type="term" value="F:iron ion binding"/>
    <property type="evidence" value="ECO:0007669"/>
    <property type="project" value="InterPro"/>
</dbReference>
<organism evidence="1 2">
    <name type="scientific">Phaseolus angularis</name>
    <name type="common">Azuki bean</name>
    <name type="synonym">Vigna angularis</name>
    <dbReference type="NCBI Taxonomy" id="3914"/>
    <lineage>
        <taxon>Eukaryota</taxon>
        <taxon>Viridiplantae</taxon>
        <taxon>Streptophyta</taxon>
        <taxon>Embryophyta</taxon>
        <taxon>Tracheophyta</taxon>
        <taxon>Spermatophyta</taxon>
        <taxon>Magnoliopsida</taxon>
        <taxon>eudicotyledons</taxon>
        <taxon>Gunneridae</taxon>
        <taxon>Pentapetalae</taxon>
        <taxon>rosids</taxon>
        <taxon>fabids</taxon>
        <taxon>Fabales</taxon>
        <taxon>Fabaceae</taxon>
        <taxon>Papilionoideae</taxon>
        <taxon>50 kb inversion clade</taxon>
        <taxon>NPAAA clade</taxon>
        <taxon>indigoferoid/millettioid clade</taxon>
        <taxon>Phaseoleae</taxon>
        <taxon>Vigna</taxon>
    </lineage>
</organism>
<name>A0A0L9VJH7_PHAAN</name>
<gene>
    <name evidence="1" type="ORF">LR48_Vigan10g109300</name>
</gene>
<dbReference type="PROSITE" id="PS00086">
    <property type="entry name" value="CYTOCHROME_P450"/>
    <property type="match status" value="1"/>
</dbReference>
<dbReference type="GO" id="GO:0016705">
    <property type="term" value="F:oxidoreductase activity, acting on paired donors, with incorporation or reduction of molecular oxygen"/>
    <property type="evidence" value="ECO:0007669"/>
    <property type="project" value="InterPro"/>
</dbReference>
<dbReference type="InterPro" id="IPR017972">
    <property type="entry name" value="Cyt_P450_CS"/>
</dbReference>
<sequence length="148" mass="17424">MDFSLYAKHEPELEKRKRRLTPPLLQGKTKREEKKKMKMGASSFLTYCLDPWANRSIKSLRHRLRGNRSNRVYQNGFWNVRTALVLSSNRGSILVQHRFLMNRGCVLVVRHNELEHSVQRMFGSGRRYCLGSKQQPTEVVYPFDIDSQ</sequence>